<dbReference type="Proteomes" id="UP000244940">
    <property type="component" value="Unassembled WGS sequence"/>
</dbReference>
<gene>
    <name evidence="7 9" type="primary">lpxD</name>
    <name evidence="9" type="ORF">C4N9_18675</name>
</gene>
<dbReference type="PROSITE" id="PS00101">
    <property type="entry name" value="HEXAPEP_TRANSFERASES"/>
    <property type="match status" value="1"/>
</dbReference>
<reference evidence="9 10" key="1">
    <citation type="submission" date="2018-05" db="EMBL/GenBank/DDBJ databases">
        <title>Pararhodobacter marina sp. nov., isolated from deep-sea water of the Indian Ocean.</title>
        <authorList>
            <person name="Lai Q.Sr."/>
            <person name="Liu X."/>
            <person name="Shao Z."/>
        </authorList>
    </citation>
    <scope>NUCLEOTIDE SEQUENCE [LARGE SCALE GENOMIC DNA]</scope>
    <source>
        <strain evidence="9 10">CIC4N-9</strain>
    </source>
</reference>
<dbReference type="EC" id="2.3.1.191" evidence="7"/>
<comment type="similarity">
    <text evidence="7">Belongs to the transferase hexapeptide repeat family. LpxD subfamily.</text>
</comment>
<dbReference type="GO" id="GO:0016020">
    <property type="term" value="C:membrane"/>
    <property type="evidence" value="ECO:0007669"/>
    <property type="project" value="GOC"/>
</dbReference>
<dbReference type="InterPro" id="IPR018357">
    <property type="entry name" value="Hexapep_transf_CS"/>
</dbReference>
<name>A0A2U2C5C3_9RHOB</name>
<evidence type="ECO:0000256" key="1">
    <source>
        <dbReference type="ARBA" id="ARBA00022516"/>
    </source>
</evidence>
<keyword evidence="3 7" id="KW-0808">Transferase</keyword>
<evidence type="ECO:0000256" key="5">
    <source>
        <dbReference type="ARBA" id="ARBA00023098"/>
    </source>
</evidence>
<dbReference type="UniPathway" id="UPA00973"/>
<evidence type="ECO:0000259" key="8">
    <source>
        <dbReference type="Pfam" id="PF25087"/>
    </source>
</evidence>
<protein>
    <recommendedName>
        <fullName evidence="7">UDP-3-O-acylglucosamine N-acyltransferase</fullName>
        <ecNumber evidence="7">2.3.1.191</ecNumber>
    </recommendedName>
</protein>
<comment type="pathway">
    <text evidence="7">Bacterial outer membrane biogenesis; LPS lipid A biosynthesis.</text>
</comment>
<keyword evidence="4 7" id="KW-0677">Repeat</keyword>
<proteinExistence type="inferred from homology"/>
<dbReference type="NCBIfam" id="NF002060">
    <property type="entry name" value="PRK00892.1"/>
    <property type="match status" value="1"/>
</dbReference>
<comment type="subunit">
    <text evidence="7">Homotrimer.</text>
</comment>
<dbReference type="HAMAP" id="MF_00523">
    <property type="entry name" value="LpxD"/>
    <property type="match status" value="1"/>
</dbReference>
<dbReference type="SUPFAM" id="SSF51161">
    <property type="entry name" value="Trimeric LpxA-like enzymes"/>
    <property type="match status" value="1"/>
</dbReference>
<dbReference type="EMBL" id="QEYD01000013">
    <property type="protein sequence ID" value="PWE27031.1"/>
    <property type="molecule type" value="Genomic_DNA"/>
</dbReference>
<sequence length="368" mass="38044">MQNSVADIAAALGARFEGAGELTVTAAAEPASAGPFDLALAMDPRYADGIAQGKARAAILWDGADWRALGLEAAIFAPRGRLAMARLTQAFDPGPDLAPGISPMAVVDPSAQIGEGARIGPFTVIGANVKIGANARIAERVSIGRDTVIGADALILAGVAIGHKVTIGDRFIAQPNAVIGGDGFSYVTEETSRVEEARATLGQAQQTKQQVWERIHSLGGVTIGDDVEIGSCATIDRGTIRDTSIGRGTKVDNLVQVAHNVTVGEDCLLCGQVGIAGSTRIGNRVVLAGKVGVVDNIFVGDDVVAAGGTVINSNAPAGRVLMGYPGVKMETHVEIYKATRRLPRLAAQVAEIQKTVKILMEKGRDGTP</sequence>
<evidence type="ECO:0000256" key="2">
    <source>
        <dbReference type="ARBA" id="ARBA00022556"/>
    </source>
</evidence>
<evidence type="ECO:0000256" key="6">
    <source>
        <dbReference type="ARBA" id="ARBA00023315"/>
    </source>
</evidence>
<dbReference type="InterPro" id="IPR056729">
    <property type="entry name" value="GMPPB_C"/>
</dbReference>
<dbReference type="PANTHER" id="PTHR43378">
    <property type="entry name" value="UDP-3-O-ACYLGLUCOSAMINE N-ACYLTRANSFERASE"/>
    <property type="match status" value="1"/>
</dbReference>
<dbReference type="NCBIfam" id="TIGR01853">
    <property type="entry name" value="lipid_A_lpxD"/>
    <property type="match status" value="1"/>
</dbReference>
<keyword evidence="6 7" id="KW-0012">Acyltransferase</keyword>
<dbReference type="InterPro" id="IPR011004">
    <property type="entry name" value="Trimer_LpxA-like_sf"/>
</dbReference>
<dbReference type="AlphaFoldDB" id="A0A2U2C5C3"/>
<keyword evidence="5 7" id="KW-0443">Lipid metabolism</keyword>
<dbReference type="RefSeq" id="WP_109534878.1">
    <property type="nucleotide sequence ID" value="NZ_QEYD01000013.1"/>
</dbReference>
<keyword evidence="2 7" id="KW-0441">Lipid A biosynthesis</keyword>
<dbReference type="Gene3D" id="2.160.10.10">
    <property type="entry name" value="Hexapeptide repeat proteins"/>
    <property type="match status" value="1"/>
</dbReference>
<dbReference type="GeneID" id="94366925"/>
<evidence type="ECO:0000256" key="4">
    <source>
        <dbReference type="ARBA" id="ARBA00022737"/>
    </source>
</evidence>
<dbReference type="PANTHER" id="PTHR43378:SF2">
    <property type="entry name" value="UDP-3-O-ACYLGLUCOSAMINE N-ACYLTRANSFERASE 1, MITOCHONDRIAL-RELATED"/>
    <property type="match status" value="1"/>
</dbReference>
<dbReference type="InterPro" id="IPR007691">
    <property type="entry name" value="LpxD"/>
</dbReference>
<comment type="function">
    <text evidence="7">Catalyzes the N-acylation of UDP-3-O-acylglucosamine using 3-hydroxyacyl-ACP as the acyl donor. Is involved in the biosynthesis of lipid A, a phosphorylated glycolipid that anchors the lipopolysaccharide to the outer membrane of the cell.</text>
</comment>
<dbReference type="CDD" id="cd03352">
    <property type="entry name" value="LbH_LpxD"/>
    <property type="match status" value="1"/>
</dbReference>
<dbReference type="Pfam" id="PF00132">
    <property type="entry name" value="Hexapep"/>
    <property type="match status" value="1"/>
</dbReference>
<keyword evidence="1 7" id="KW-0444">Lipid biosynthesis</keyword>
<evidence type="ECO:0000313" key="10">
    <source>
        <dbReference type="Proteomes" id="UP000244940"/>
    </source>
</evidence>
<comment type="caution">
    <text evidence="9">The sequence shown here is derived from an EMBL/GenBank/DDBJ whole genome shotgun (WGS) entry which is preliminary data.</text>
</comment>
<dbReference type="Pfam" id="PF25087">
    <property type="entry name" value="GMPPB_C"/>
    <property type="match status" value="1"/>
</dbReference>
<dbReference type="GO" id="GO:0016410">
    <property type="term" value="F:N-acyltransferase activity"/>
    <property type="evidence" value="ECO:0007669"/>
    <property type="project" value="InterPro"/>
</dbReference>
<accession>A0A2U2C5C3</accession>
<evidence type="ECO:0000256" key="3">
    <source>
        <dbReference type="ARBA" id="ARBA00022679"/>
    </source>
</evidence>
<dbReference type="InterPro" id="IPR001451">
    <property type="entry name" value="Hexapep"/>
</dbReference>
<evidence type="ECO:0000256" key="7">
    <source>
        <dbReference type="HAMAP-Rule" id="MF_00523"/>
    </source>
</evidence>
<evidence type="ECO:0000313" key="9">
    <source>
        <dbReference type="EMBL" id="PWE27031.1"/>
    </source>
</evidence>
<feature type="active site" description="Proton acceptor" evidence="7">
    <location>
        <position position="259"/>
    </location>
</feature>
<dbReference type="Gene3D" id="3.40.1390.10">
    <property type="entry name" value="MurE/MurF, N-terminal domain"/>
    <property type="match status" value="1"/>
</dbReference>
<dbReference type="GO" id="GO:0103118">
    <property type="term" value="F:UDP-3-O-[(3R)-3-hydroxyacyl]-glucosamine N-acyltransferase activity"/>
    <property type="evidence" value="ECO:0007669"/>
    <property type="project" value="UniProtKB-EC"/>
</dbReference>
<organism evidence="9 10">
    <name type="scientific">Pararhodobacter marinus</name>
    <dbReference type="NCBI Taxonomy" id="2184063"/>
    <lineage>
        <taxon>Bacteria</taxon>
        <taxon>Pseudomonadati</taxon>
        <taxon>Pseudomonadota</taxon>
        <taxon>Alphaproteobacteria</taxon>
        <taxon>Rhodobacterales</taxon>
        <taxon>Paracoccaceae</taxon>
        <taxon>Pararhodobacter</taxon>
    </lineage>
</organism>
<dbReference type="GO" id="GO:0009245">
    <property type="term" value="P:lipid A biosynthetic process"/>
    <property type="evidence" value="ECO:0007669"/>
    <property type="project" value="UniProtKB-UniRule"/>
</dbReference>
<dbReference type="OrthoDB" id="9784739at2"/>
<keyword evidence="10" id="KW-1185">Reference proteome</keyword>
<comment type="catalytic activity">
    <reaction evidence="7">
        <text>a UDP-3-O-[(3R)-3-hydroxyacyl]-alpha-D-glucosamine + a (3R)-hydroxyacyl-[ACP] = a UDP-2-N,3-O-bis[(3R)-3-hydroxyacyl]-alpha-D-glucosamine + holo-[ACP] + H(+)</text>
        <dbReference type="Rhea" id="RHEA:53836"/>
        <dbReference type="Rhea" id="RHEA-COMP:9685"/>
        <dbReference type="Rhea" id="RHEA-COMP:9945"/>
        <dbReference type="ChEBI" id="CHEBI:15378"/>
        <dbReference type="ChEBI" id="CHEBI:64479"/>
        <dbReference type="ChEBI" id="CHEBI:78827"/>
        <dbReference type="ChEBI" id="CHEBI:137740"/>
        <dbReference type="ChEBI" id="CHEBI:137748"/>
        <dbReference type="EC" id="2.3.1.191"/>
    </reaction>
</comment>
<feature type="domain" description="Mannose-1-phosphate guanyltransferase C-terminal" evidence="8">
    <location>
        <begin position="103"/>
        <end position="182"/>
    </location>
</feature>